<dbReference type="KEGG" id="brh:RBRH_04134"/>
<dbReference type="Proteomes" id="UP000007437">
    <property type="component" value="Chromosome"/>
</dbReference>
<accession>E5ASD8</accession>
<sequence>MSDHHWKLHEILRASTVSVQRPFFRNVTAPTACGNRDGRAAWQ</sequence>
<reference evidence="1 2" key="1">
    <citation type="journal article" date="2011" name="J. Bacteriol.">
        <title>Complete genome sequence of Burkholderia rhizoxinica, an endosymbiont of Rhizopus microsporus.</title>
        <authorList>
            <person name="Lackner G."/>
            <person name="Moebius N."/>
            <person name="Partida-Martinez L."/>
            <person name="Hertweck C."/>
        </authorList>
    </citation>
    <scope>NUCLEOTIDE SEQUENCE [LARGE SCALE GENOMIC DNA]</scope>
    <source>
        <strain evidence="2">DSM 19002 / CIP 109453 / HKI 454</strain>
    </source>
</reference>
<evidence type="ECO:0000313" key="1">
    <source>
        <dbReference type="EMBL" id="CBW75520.1"/>
    </source>
</evidence>
<proteinExistence type="predicted"/>
<organism evidence="1 2">
    <name type="scientific">Mycetohabitans rhizoxinica (strain DSM 19002 / CIP 109453 / HKI 454)</name>
    <name type="common">Paraburkholderia rhizoxinica</name>
    <dbReference type="NCBI Taxonomy" id="882378"/>
    <lineage>
        <taxon>Bacteria</taxon>
        <taxon>Pseudomonadati</taxon>
        <taxon>Pseudomonadota</taxon>
        <taxon>Betaproteobacteria</taxon>
        <taxon>Burkholderiales</taxon>
        <taxon>Burkholderiaceae</taxon>
        <taxon>Mycetohabitans</taxon>
    </lineage>
</organism>
<name>E5ASD8_MYCRK</name>
<dbReference type="AlphaFoldDB" id="E5ASD8"/>
<dbReference type="STRING" id="882378.RBRH_04134"/>
<dbReference type="HOGENOM" id="CLU_3230882_0_0_4"/>
<protein>
    <submittedName>
        <fullName evidence="1">Uncharacterized protein</fullName>
    </submittedName>
</protein>
<evidence type="ECO:0000313" key="2">
    <source>
        <dbReference type="Proteomes" id="UP000007437"/>
    </source>
</evidence>
<dbReference type="EMBL" id="FR687359">
    <property type="protein sequence ID" value="CBW75520.1"/>
    <property type="molecule type" value="Genomic_DNA"/>
</dbReference>
<gene>
    <name evidence="1" type="ordered locus">RBRH_04134</name>
</gene>